<evidence type="ECO:0000256" key="2">
    <source>
        <dbReference type="ARBA" id="ARBA00010642"/>
    </source>
</evidence>
<accession>D5G858</accession>
<organism evidence="11 12">
    <name type="scientific">Tuber melanosporum (strain Mel28)</name>
    <name type="common">Perigord black truffle</name>
    <dbReference type="NCBI Taxonomy" id="656061"/>
    <lineage>
        <taxon>Eukaryota</taxon>
        <taxon>Fungi</taxon>
        <taxon>Dikarya</taxon>
        <taxon>Ascomycota</taxon>
        <taxon>Pezizomycotina</taxon>
        <taxon>Pezizomycetes</taxon>
        <taxon>Pezizales</taxon>
        <taxon>Tuberaceae</taxon>
        <taxon>Tuber</taxon>
    </lineage>
</organism>
<gene>
    <name evidence="11" type="ORF">GSTUM_00002842001</name>
</gene>
<evidence type="ECO:0000313" key="11">
    <source>
        <dbReference type="EMBL" id="CAZ80701.1"/>
    </source>
</evidence>
<feature type="compositionally biased region" description="Low complexity" evidence="7">
    <location>
        <begin position="1198"/>
        <end position="1221"/>
    </location>
</feature>
<feature type="compositionally biased region" description="Polar residues" evidence="7">
    <location>
        <begin position="838"/>
        <end position="852"/>
    </location>
</feature>
<feature type="compositionally biased region" description="Acidic residues" evidence="7">
    <location>
        <begin position="1006"/>
        <end position="1019"/>
    </location>
</feature>
<feature type="transmembrane region" description="Helical" evidence="8">
    <location>
        <begin position="560"/>
        <end position="580"/>
    </location>
</feature>
<feature type="compositionally biased region" description="Gly residues" evidence="7">
    <location>
        <begin position="804"/>
        <end position="816"/>
    </location>
</feature>
<dbReference type="OMA" id="DIWAGMM"/>
<dbReference type="GO" id="GO:0016020">
    <property type="term" value="C:membrane"/>
    <property type="evidence" value="ECO:0007669"/>
    <property type="project" value="UniProtKB-SubCell"/>
</dbReference>
<dbReference type="HOGENOM" id="CLU_004278_0_0_1"/>
<feature type="transmembrane region" description="Helical" evidence="8">
    <location>
        <begin position="623"/>
        <end position="645"/>
    </location>
</feature>
<dbReference type="eggNOG" id="ENOG502R2RV">
    <property type="taxonomic scope" value="Eukaryota"/>
</dbReference>
<feature type="region of interest" description="Disordered" evidence="7">
    <location>
        <begin position="993"/>
        <end position="1241"/>
    </location>
</feature>
<proteinExistence type="inferred from homology"/>
<evidence type="ECO:0000256" key="5">
    <source>
        <dbReference type="ARBA" id="ARBA00022989"/>
    </source>
</evidence>
<evidence type="ECO:0000256" key="7">
    <source>
        <dbReference type="SAM" id="MobiDB-lite"/>
    </source>
</evidence>
<dbReference type="EMBL" id="FN430040">
    <property type="protein sequence ID" value="CAZ80701.1"/>
    <property type="molecule type" value="Genomic_DNA"/>
</dbReference>
<dbReference type="InterPro" id="IPR032800">
    <property type="entry name" value="TRP_N"/>
</dbReference>
<feature type="transmembrane region" description="Helical" evidence="8">
    <location>
        <begin position="268"/>
        <end position="291"/>
    </location>
</feature>
<feature type="domain" description="ML-like" evidence="10">
    <location>
        <begin position="16"/>
        <end position="261"/>
    </location>
</feature>
<keyword evidence="6 8" id="KW-0472">Membrane</keyword>
<name>D5G858_TUBMM</name>
<evidence type="ECO:0000259" key="10">
    <source>
        <dbReference type="SMART" id="SM01320"/>
    </source>
</evidence>
<feature type="transmembrane region" description="Helical" evidence="8">
    <location>
        <begin position="400"/>
        <end position="423"/>
    </location>
</feature>
<dbReference type="GeneID" id="9188303"/>
<feature type="signal peptide" evidence="9">
    <location>
        <begin position="1"/>
        <end position="17"/>
    </location>
</feature>
<dbReference type="Proteomes" id="UP000006911">
    <property type="component" value="Unassembled WGS sequence"/>
</dbReference>
<comment type="similarity">
    <text evidence="2">Belongs to the transient receptor potential (TRP) ion channel family.</text>
</comment>
<dbReference type="PANTHER" id="PTHR31145:SF6">
    <property type="entry name" value="INTEGRAL MEMBRANE PROTEIN (AFU_ORTHOLOGUE AFUA_7G01610)"/>
    <property type="match status" value="1"/>
</dbReference>
<protein>
    <submittedName>
        <fullName evidence="11">(Perigord truffle) hypothetical protein</fullName>
    </submittedName>
</protein>
<feature type="transmembrane region" description="Helical" evidence="8">
    <location>
        <begin position="457"/>
        <end position="476"/>
    </location>
</feature>
<keyword evidence="4 9" id="KW-0732">Signal</keyword>
<reference evidence="11 12" key="1">
    <citation type="journal article" date="2010" name="Nature">
        <title>Perigord black truffle genome uncovers evolutionary origins and mechanisms of symbiosis.</title>
        <authorList>
            <person name="Martin F."/>
            <person name="Kohler A."/>
            <person name="Murat C."/>
            <person name="Balestrini R."/>
            <person name="Coutinho P.M."/>
            <person name="Jaillon O."/>
            <person name="Montanini B."/>
            <person name="Morin E."/>
            <person name="Noel B."/>
            <person name="Percudani R."/>
            <person name="Porcel B."/>
            <person name="Rubini A."/>
            <person name="Amicucci A."/>
            <person name="Amselem J."/>
            <person name="Anthouard V."/>
            <person name="Arcioni S."/>
            <person name="Artiguenave F."/>
            <person name="Aury J.M."/>
            <person name="Ballario P."/>
            <person name="Bolchi A."/>
            <person name="Brenna A."/>
            <person name="Brun A."/>
            <person name="Buee M."/>
            <person name="Cantarel B."/>
            <person name="Chevalier G."/>
            <person name="Couloux A."/>
            <person name="Da Silva C."/>
            <person name="Denoeud F."/>
            <person name="Duplessis S."/>
            <person name="Ghignone S."/>
            <person name="Hilselberger B."/>
            <person name="Iotti M."/>
            <person name="Marcais B."/>
            <person name="Mello A."/>
            <person name="Miranda M."/>
            <person name="Pacioni G."/>
            <person name="Quesneville H."/>
            <person name="Riccioni C."/>
            <person name="Ruotolo R."/>
            <person name="Splivallo R."/>
            <person name="Stocchi V."/>
            <person name="Tisserant E."/>
            <person name="Viscomi A.R."/>
            <person name="Zambonelli A."/>
            <person name="Zampieri E."/>
            <person name="Henrissat B."/>
            <person name="Lebrun M.H."/>
            <person name="Paolocci F."/>
            <person name="Bonfante P."/>
            <person name="Ottonello S."/>
            <person name="Wincker P."/>
        </authorList>
    </citation>
    <scope>NUCLEOTIDE SEQUENCE [LARGE SCALE GENOMIC DNA]</scope>
    <source>
        <strain evidence="11 12">Mel28</strain>
    </source>
</reference>
<sequence>MLLLLVVLALFAGSARSVLISTFDNCLSDDVVRSPTDIQFHPLVVAAAFGTKDKDLLQITVWGNVTGDNSSNPRGRHRRDLRGSDGHFQPRAGDWPWLEARQEVANSQNLNGSAVTGQPGTLNWGLANFQNPTFDSDVQYRNSGLIVHSDQSWPKATTLQPKIQIASFDTSAGAIFLCTVTGFPNARAPCPLKTTKNMSKSDAHNLTVLMKELPSFTWEYNFTSGYSFASIDTTFTIISGNSDKTLFGCIHVETTPMLGKSNDAALTWVPAGVLALVALGTILAAMLNPWVGTTDIFRWSSNYGMDEDMIRLVTPGFADCLQWLQFFVLTGSLTLSYPGFYQPVVSRVAWSALLFNTSFFSHDPISQRRWAGDGLYALDATAYGFERVAQAVGLQTIDDIWVCVMAFFGVVAIGTVVMPQLWFAGKWIVRKAMGHEEGDLTNKNLPFTFGMLNRITYTYFLTPILAASIFVLTTPGRGSNTIVALAAALVLVIIAVAVLLTIRIWSHKPRSTLFDNLPTLLTFGTFYNTYREKNLKFFIVQLFVNISRAIAFGALQPSGIAQITILAICEIVLILTVCGIKPYAPATSMNAWQAIFAVIRLLTILLMMAFVPSMDAQDAAKSWIGYVILVIHALVLIFGFFFMAVQTLLELFIRGCGGTDEGEAARGGLAKVFGMRQLSRRKHKQHRGSVDPSIINVSTHDEHKMSSTPDNRPAGVGPRSHSGSSAVLLGGPGVPTGAPGMMDVGNQTNHHHSGSGSTGFTTTTPGTASNFSYMGVAAGPPLAVDTGATTVASPYYRPPRATGGTYGLRNSGGGSGSDNYSPGTRSKGSWGSGMWGTTDASGGMQRSSQGSLPNGPDDLWNHGPGPSSGTGTPQGGAADISRGELQPLAHRHTDNSLTAGSVRNTAQTDYTIREMDYYYGVRGPALNDQPGRRLGTGPADPTGPVAVTKGWLWKRLGWGFGGKKETGFIVDRSSRAPEALLDAERAAKGIGMAVTSQTPPVPDQSDSSDSDDDTGDEEEAGKSSKRHRRRRKTPSPMSHLTGRSNGRRKSLSLISQNTDSDSEGEDGGEAAGPSSRMLEKKPAAAYDGSNNIELQRQDSIKPEVPRKSSKRKSVTYLTAFNSNPPVSTSPQPHQPPLQQQPLQPTGSPGGPVQARLPHHPYDPPPLRPSLHPRHPQYDTRNLTPTHYNGNPSGRLPFTTTSSTQEGQESTHTRSISTSSSLLPPPPEITADDNALSRPPSVGTVHRYRMEDSLRNSDVVEGGRSGSLVYEGGGGWRGEGGWR</sequence>
<evidence type="ECO:0000256" key="4">
    <source>
        <dbReference type="ARBA" id="ARBA00022729"/>
    </source>
</evidence>
<dbReference type="KEGG" id="tml:GSTUM_00002842001"/>
<evidence type="ECO:0000256" key="9">
    <source>
        <dbReference type="SAM" id="SignalP"/>
    </source>
</evidence>
<feature type="compositionally biased region" description="Polar residues" evidence="7">
    <location>
        <begin position="1178"/>
        <end position="1191"/>
    </location>
</feature>
<keyword evidence="12" id="KW-1185">Reference proteome</keyword>
<feature type="compositionally biased region" description="Basic and acidic residues" evidence="7">
    <location>
        <begin position="1095"/>
        <end position="1106"/>
    </location>
</feature>
<evidence type="ECO:0000256" key="1">
    <source>
        <dbReference type="ARBA" id="ARBA00004141"/>
    </source>
</evidence>
<feature type="transmembrane region" description="Helical" evidence="8">
    <location>
        <begin position="482"/>
        <end position="502"/>
    </location>
</feature>
<dbReference type="PANTHER" id="PTHR31145">
    <property type="entry name" value="INTEGRAL MEMBRANE PROTEIN (AFU_ORTHOLOGUE AFUA_7G01610)"/>
    <property type="match status" value="1"/>
</dbReference>
<feature type="region of interest" description="Disordered" evidence="7">
    <location>
        <begin position="794"/>
        <end position="880"/>
    </location>
</feature>
<dbReference type="GO" id="GO:0055085">
    <property type="term" value="P:transmembrane transport"/>
    <property type="evidence" value="ECO:0007669"/>
    <property type="project" value="TreeGrafter"/>
</dbReference>
<feature type="transmembrane region" description="Helical" evidence="8">
    <location>
        <begin position="592"/>
        <end position="611"/>
    </location>
</feature>
<dbReference type="InterPro" id="IPR010308">
    <property type="entry name" value="TRP_C"/>
</dbReference>
<keyword evidence="5 8" id="KW-1133">Transmembrane helix</keyword>
<dbReference type="SMART" id="SM01320">
    <property type="entry name" value="TRP_N"/>
    <property type="match status" value="1"/>
</dbReference>
<dbReference type="RefSeq" id="XP_002836510.1">
    <property type="nucleotide sequence ID" value="XM_002836464.1"/>
</dbReference>
<comment type="subcellular location">
    <subcellularLocation>
        <location evidence="1">Membrane</location>
        <topology evidence="1">Multi-pass membrane protein</topology>
    </subcellularLocation>
</comment>
<feature type="compositionally biased region" description="Polar residues" evidence="7">
    <location>
        <begin position="1115"/>
        <end position="1126"/>
    </location>
</feature>
<evidence type="ECO:0000256" key="8">
    <source>
        <dbReference type="SAM" id="Phobius"/>
    </source>
</evidence>
<feature type="compositionally biased region" description="Polar residues" evidence="7">
    <location>
        <begin position="1035"/>
        <end position="1044"/>
    </location>
</feature>
<evidence type="ECO:0000313" key="12">
    <source>
        <dbReference type="Proteomes" id="UP000006911"/>
    </source>
</evidence>
<feature type="compositionally biased region" description="Low complexity" evidence="7">
    <location>
        <begin position="1128"/>
        <end position="1146"/>
    </location>
</feature>
<feature type="region of interest" description="Disordered" evidence="7">
    <location>
        <begin position="698"/>
        <end position="740"/>
    </location>
</feature>
<evidence type="ECO:0000256" key="6">
    <source>
        <dbReference type="ARBA" id="ARBA00023136"/>
    </source>
</evidence>
<keyword evidence="3 8" id="KW-0812">Transmembrane</keyword>
<feature type="compositionally biased region" description="Basic residues" evidence="7">
    <location>
        <begin position="1023"/>
        <end position="1033"/>
    </location>
</feature>
<dbReference type="Pfam" id="PF06011">
    <property type="entry name" value="TRP"/>
    <property type="match status" value="1"/>
</dbReference>
<feature type="region of interest" description="Disordered" evidence="7">
    <location>
        <begin position="67"/>
        <end position="93"/>
    </location>
</feature>
<dbReference type="InterPro" id="IPR040241">
    <property type="entry name" value="TRP_Flc/Pkd2-like"/>
</dbReference>
<dbReference type="InParanoid" id="D5G858"/>
<dbReference type="STRING" id="656061.D5G858"/>
<evidence type="ECO:0000256" key="3">
    <source>
        <dbReference type="ARBA" id="ARBA00022692"/>
    </source>
</evidence>
<feature type="chain" id="PRO_5003072580" evidence="9">
    <location>
        <begin position="18"/>
        <end position="1282"/>
    </location>
</feature>